<feature type="domain" description="Ig-like" evidence="4">
    <location>
        <begin position="134"/>
        <end position="230"/>
    </location>
</feature>
<evidence type="ECO:0000313" key="6">
    <source>
        <dbReference type="Proteomes" id="UP000230750"/>
    </source>
</evidence>
<feature type="compositionally biased region" description="Basic and acidic residues" evidence="1">
    <location>
        <begin position="408"/>
        <end position="428"/>
    </location>
</feature>
<dbReference type="OrthoDB" id="6159398at2759"/>
<name>A0A2G8L575_STIJA</name>
<evidence type="ECO:0000259" key="4">
    <source>
        <dbReference type="PROSITE" id="PS50835"/>
    </source>
</evidence>
<keyword evidence="6" id="KW-1185">Reference proteome</keyword>
<sequence length="781" mass="88060">MDGLFFLSLFFLVPVLTWCEEVDVLCPQEQSLELGQGGIVNCSFATGFYGVYWYDTDDLTLSAFMFYANENKGGKGYDSGEFDILPDGSLVINIVGVKHEIPFTVVYMKTVHTISPVQKKVQLTVIAHPSLPHPQIDRCDTTQYCFTELTSDPLLICTVSGSRPAIPLSWAVRTSEGDRNLTTEVEREHSNGVFRTIAKLKYQQLSLHYHLFVCKANDSNALLTASDSFVLIEVAETEVDFLNFVLPIRANAGDVITLPCPGENKVIFVWKKMQSVNDFVVIAHGYSEEHSSLNQQYSVNNEGALNITFEDKHTCIYICHSSNGIQELVTAYNVTQLDAEKNNVSVLVIILPIVILVILVLSAVAVAVFKKRDRTKQDSLECTEENETMRRPERKDSFTEEETPLTSKIERKDSLTKEETHLTSETGRKDCLAEEETLLTSAKEDTPGISGNQDISFEEICKKYNLDEWKNRGSVKQINVSELLLSIQDPKDPVKVDFAKYILRFFHRDDEIKKEISTTQVSYKDILYLLFCCCDGNLRVKIMSVLASKFYAVPIIFAKPDDNGRLTYLTYELENLTVKYGADMEKEATISSPMFTIAALQYGETAVSKSKTLDIIFKRAQGSRNEPFATDVESKVSKGTIQTAWCFPTESSTIKQTMCFVNLQGSVKLDQETLEEKALYKLASCVVVFASPAEKHLIQLKINEYFNNKFVFWVTCPLDQTDSNNLMIKEEKNKSMTITGSKEYTIIGYNIFEKVQQLVSINMEVLCKPNKLVSLIDNSSE</sequence>
<keyword evidence="2" id="KW-0812">Transmembrane</keyword>
<evidence type="ECO:0000313" key="5">
    <source>
        <dbReference type="EMBL" id="PIK55404.1"/>
    </source>
</evidence>
<dbReference type="EMBL" id="MRZV01000216">
    <property type="protein sequence ID" value="PIK55404.1"/>
    <property type="molecule type" value="Genomic_DNA"/>
</dbReference>
<feature type="region of interest" description="Disordered" evidence="1">
    <location>
        <begin position="378"/>
        <end position="428"/>
    </location>
</feature>
<evidence type="ECO:0000256" key="3">
    <source>
        <dbReference type="SAM" id="SignalP"/>
    </source>
</evidence>
<evidence type="ECO:0000256" key="1">
    <source>
        <dbReference type="SAM" id="MobiDB-lite"/>
    </source>
</evidence>
<feature type="compositionally biased region" description="Basic and acidic residues" evidence="1">
    <location>
        <begin position="387"/>
        <end position="398"/>
    </location>
</feature>
<dbReference type="InterPro" id="IPR007110">
    <property type="entry name" value="Ig-like_dom"/>
</dbReference>
<accession>A0A2G8L575</accession>
<protein>
    <submittedName>
        <fullName evidence="5">Putative interferon-induced very large GTPase 1-like</fullName>
    </submittedName>
</protein>
<dbReference type="AlphaFoldDB" id="A0A2G8L575"/>
<comment type="caution">
    <text evidence="5">The sequence shown here is derived from an EMBL/GenBank/DDBJ whole genome shotgun (WGS) entry which is preliminary data.</text>
</comment>
<organism evidence="5 6">
    <name type="scientific">Stichopus japonicus</name>
    <name type="common">Sea cucumber</name>
    <dbReference type="NCBI Taxonomy" id="307972"/>
    <lineage>
        <taxon>Eukaryota</taxon>
        <taxon>Metazoa</taxon>
        <taxon>Echinodermata</taxon>
        <taxon>Eleutherozoa</taxon>
        <taxon>Echinozoa</taxon>
        <taxon>Holothuroidea</taxon>
        <taxon>Aspidochirotacea</taxon>
        <taxon>Aspidochirotida</taxon>
        <taxon>Stichopodidae</taxon>
        <taxon>Apostichopus</taxon>
    </lineage>
</organism>
<proteinExistence type="predicted"/>
<dbReference type="Pfam" id="PF25496">
    <property type="entry name" value="URGCP"/>
    <property type="match status" value="1"/>
</dbReference>
<keyword evidence="2" id="KW-0472">Membrane</keyword>
<feature type="signal peptide" evidence="3">
    <location>
        <begin position="1"/>
        <end position="19"/>
    </location>
</feature>
<feature type="transmembrane region" description="Helical" evidence="2">
    <location>
        <begin position="346"/>
        <end position="369"/>
    </location>
</feature>
<dbReference type="InterPro" id="IPR057365">
    <property type="entry name" value="URGCP"/>
</dbReference>
<gene>
    <name evidence="5" type="ORF">BSL78_07675</name>
</gene>
<dbReference type="Proteomes" id="UP000230750">
    <property type="component" value="Unassembled WGS sequence"/>
</dbReference>
<evidence type="ECO:0000256" key="2">
    <source>
        <dbReference type="SAM" id="Phobius"/>
    </source>
</evidence>
<dbReference type="PROSITE" id="PS50835">
    <property type="entry name" value="IG_LIKE"/>
    <property type="match status" value="1"/>
</dbReference>
<reference evidence="5 6" key="1">
    <citation type="journal article" date="2017" name="PLoS Biol.">
        <title>The sea cucumber genome provides insights into morphological evolution and visceral regeneration.</title>
        <authorList>
            <person name="Zhang X."/>
            <person name="Sun L."/>
            <person name="Yuan J."/>
            <person name="Sun Y."/>
            <person name="Gao Y."/>
            <person name="Zhang L."/>
            <person name="Li S."/>
            <person name="Dai H."/>
            <person name="Hamel J.F."/>
            <person name="Liu C."/>
            <person name="Yu Y."/>
            <person name="Liu S."/>
            <person name="Lin W."/>
            <person name="Guo K."/>
            <person name="Jin S."/>
            <person name="Xu P."/>
            <person name="Storey K.B."/>
            <person name="Huan P."/>
            <person name="Zhang T."/>
            <person name="Zhou Y."/>
            <person name="Zhang J."/>
            <person name="Lin C."/>
            <person name="Li X."/>
            <person name="Xing L."/>
            <person name="Huo D."/>
            <person name="Sun M."/>
            <person name="Wang L."/>
            <person name="Mercier A."/>
            <person name="Li F."/>
            <person name="Yang H."/>
            <person name="Xiang J."/>
        </authorList>
    </citation>
    <scope>NUCLEOTIDE SEQUENCE [LARGE SCALE GENOMIC DNA]</scope>
    <source>
        <strain evidence="5">Shaxun</strain>
        <tissue evidence="5">Muscle</tissue>
    </source>
</reference>
<keyword evidence="3" id="KW-0732">Signal</keyword>
<feature type="chain" id="PRO_5013688115" evidence="3">
    <location>
        <begin position="20"/>
        <end position="781"/>
    </location>
</feature>
<keyword evidence="2" id="KW-1133">Transmembrane helix</keyword>